<keyword evidence="3" id="KW-0378">Hydrolase</keyword>
<keyword evidence="2" id="KW-0479">Metal-binding</keyword>
<evidence type="ECO:0000313" key="5">
    <source>
        <dbReference type="EMBL" id="OIR20503.1"/>
    </source>
</evidence>
<proteinExistence type="predicted"/>
<dbReference type="NCBIfam" id="TIGR00857">
    <property type="entry name" value="pyrC_multi"/>
    <property type="match status" value="1"/>
</dbReference>
<dbReference type="PROSITE" id="PS00482">
    <property type="entry name" value="DIHYDROOROTASE_1"/>
    <property type="match status" value="1"/>
</dbReference>
<reference evidence="5 6" key="1">
    <citation type="submission" date="2016-08" db="EMBL/GenBank/DDBJ databases">
        <title>New Insights into Marine Group III Euryarchaeota, from dark to light.</title>
        <authorList>
            <person name="Haro-Moreno J.M."/>
            <person name="Rodriguez-Valera F."/>
            <person name="Lopez-Garcia P."/>
            <person name="Moreira D."/>
            <person name="Martin-Cuadrado A.B."/>
        </authorList>
    </citation>
    <scope>NUCLEOTIDE SEQUENCE [LARGE SCALE GENOMIC DNA]</scope>
    <source>
        <strain evidence="5">CG-Epi1</strain>
    </source>
</reference>
<accession>A0A1J5THT2</accession>
<dbReference type="AlphaFoldDB" id="A0A1J5THT2"/>
<dbReference type="GO" id="GO:0004038">
    <property type="term" value="F:allantoinase activity"/>
    <property type="evidence" value="ECO:0007669"/>
    <property type="project" value="TreeGrafter"/>
</dbReference>
<dbReference type="InterPro" id="IPR050138">
    <property type="entry name" value="DHOase/Allantoinase_Hydrolase"/>
</dbReference>
<dbReference type="GO" id="GO:0005737">
    <property type="term" value="C:cytoplasm"/>
    <property type="evidence" value="ECO:0007669"/>
    <property type="project" value="TreeGrafter"/>
</dbReference>
<evidence type="ECO:0000256" key="2">
    <source>
        <dbReference type="ARBA" id="ARBA00022723"/>
    </source>
</evidence>
<comment type="cofactor">
    <cofactor evidence="1">
        <name>Zn(2+)</name>
        <dbReference type="ChEBI" id="CHEBI:29105"/>
    </cofactor>
</comment>
<dbReference type="SUPFAM" id="SSF51556">
    <property type="entry name" value="Metallo-dependent hydrolases"/>
    <property type="match status" value="1"/>
</dbReference>
<evidence type="ECO:0000256" key="1">
    <source>
        <dbReference type="ARBA" id="ARBA00001947"/>
    </source>
</evidence>
<dbReference type="GO" id="GO:0046872">
    <property type="term" value="F:metal ion binding"/>
    <property type="evidence" value="ECO:0007669"/>
    <property type="project" value="UniProtKB-KW"/>
</dbReference>
<feature type="domain" description="Amidohydrolase-related" evidence="4">
    <location>
        <begin position="46"/>
        <end position="387"/>
    </location>
</feature>
<comment type="caution">
    <text evidence="5">The sequence shown here is derived from an EMBL/GenBank/DDBJ whole genome shotgun (WGS) entry which is preliminary data.</text>
</comment>
<dbReference type="Gene3D" id="3.20.20.140">
    <property type="entry name" value="Metal-dependent hydrolases"/>
    <property type="match status" value="1"/>
</dbReference>
<gene>
    <name evidence="5" type="ORF">BD935_01055</name>
</gene>
<organism evidence="5 6">
    <name type="scientific">Marine Group III euryarchaeote CG-Epi1</name>
    <dbReference type="NCBI Taxonomy" id="1888995"/>
    <lineage>
        <taxon>Archaea</taxon>
        <taxon>Methanobacteriati</taxon>
        <taxon>Thermoplasmatota</taxon>
        <taxon>Thermoplasmata</taxon>
        <taxon>Candidatus Thermoprofundales</taxon>
    </lineage>
</organism>
<dbReference type="Pfam" id="PF01979">
    <property type="entry name" value="Amidohydro_1"/>
    <property type="match status" value="1"/>
</dbReference>
<dbReference type="STRING" id="1888995.BD935_01055"/>
<evidence type="ECO:0000259" key="4">
    <source>
        <dbReference type="Pfam" id="PF01979"/>
    </source>
</evidence>
<dbReference type="SUPFAM" id="SSF51338">
    <property type="entry name" value="Composite domain of metallo-dependent hydrolases"/>
    <property type="match status" value="1"/>
</dbReference>
<dbReference type="GO" id="GO:0006145">
    <property type="term" value="P:purine nucleobase catabolic process"/>
    <property type="evidence" value="ECO:0007669"/>
    <property type="project" value="TreeGrafter"/>
</dbReference>
<dbReference type="InterPro" id="IPR002195">
    <property type="entry name" value="Dihydroorotase_CS"/>
</dbReference>
<dbReference type="PANTHER" id="PTHR43668">
    <property type="entry name" value="ALLANTOINASE"/>
    <property type="match status" value="1"/>
</dbReference>
<sequence>MSVFEGKAWISKQGLVDVSIEVENGYISSVKKTSLEPKKEKAQGLILPAALDMHVHFRDPGYPHKEDWKTGSESAACGGVTAVVDMPNTNPFTSDISSFKDKEQIAKSKSIVDFGIGINVEENLTEQDWFGTVPAAFWKLYPYGISSDDYFRLAKEVLDKTKKPMVVHCEHPDYMYNNPLEKLSDHTENRLVAEEKCLASMPSSEYLHVAHLSTANGLKNLPPLSSTEVCPHHLLLNLDNCSSLDCKVDPPLRNVSDNTSLYDAYRNGKIPILASDHAPHTIEEKKSDTPPSGMPGVETMVPLMLQEVVENRLDLGRLVNSMAEAPATRLGLNRGRIEVGQPADLMFVDLNNTVKIDIDNLHSRSNWSPFEDWNAVFPHKVFRRGELISENSEVVSNSGGINLFD</sequence>
<evidence type="ECO:0000256" key="3">
    <source>
        <dbReference type="ARBA" id="ARBA00022801"/>
    </source>
</evidence>
<dbReference type="PROSITE" id="PS00483">
    <property type="entry name" value="DIHYDROOROTASE_2"/>
    <property type="match status" value="1"/>
</dbReference>
<dbReference type="EMBL" id="MIZA01000012">
    <property type="protein sequence ID" value="OIR20503.1"/>
    <property type="molecule type" value="Genomic_DNA"/>
</dbReference>
<protein>
    <recommendedName>
        <fullName evidence="4">Amidohydrolase-related domain-containing protein</fullName>
    </recommendedName>
</protein>
<dbReference type="InterPro" id="IPR032466">
    <property type="entry name" value="Metal_Hydrolase"/>
</dbReference>
<dbReference type="Proteomes" id="UP000183080">
    <property type="component" value="Unassembled WGS sequence"/>
</dbReference>
<dbReference type="PANTHER" id="PTHR43668:SF2">
    <property type="entry name" value="ALLANTOINASE"/>
    <property type="match status" value="1"/>
</dbReference>
<name>A0A1J5THT2_9ARCH</name>
<evidence type="ECO:0000313" key="6">
    <source>
        <dbReference type="Proteomes" id="UP000183080"/>
    </source>
</evidence>
<dbReference type="InterPro" id="IPR006680">
    <property type="entry name" value="Amidohydro-rel"/>
</dbReference>
<dbReference type="InterPro" id="IPR011059">
    <property type="entry name" value="Metal-dep_hydrolase_composite"/>
</dbReference>